<name>E7G982_9FIRM</name>
<dbReference type="Proteomes" id="UP000003157">
    <property type="component" value="Unassembled WGS sequence"/>
</dbReference>
<dbReference type="STRING" id="100884.GCA_000269565_03163"/>
<reference evidence="2 3" key="1">
    <citation type="submission" date="2010-12" db="EMBL/GenBank/DDBJ databases">
        <title>The Genome Sequence of Coprobacillus sp. strain 29_1.</title>
        <authorList>
            <consortium name="The Broad Institute Genome Sequencing Platform"/>
            <person name="Earl A."/>
            <person name="Ward D."/>
            <person name="Feldgarden M."/>
            <person name="Gevers D."/>
            <person name="Daigneault M."/>
            <person name="Sibley C.D."/>
            <person name="White A."/>
            <person name="Strauss J."/>
            <person name="Allen-Vercoe E."/>
            <person name="Young S.K."/>
            <person name="Zeng Q."/>
            <person name="Gargeya S."/>
            <person name="Fitzgerald M."/>
            <person name="Haas B."/>
            <person name="Abouelleil A."/>
            <person name="Alvarado L."/>
            <person name="Arachchi H.M."/>
            <person name="Berlin A."/>
            <person name="Brown A."/>
            <person name="Chapman S.B."/>
            <person name="Chen Z."/>
            <person name="Dunbar C."/>
            <person name="Freedman E."/>
            <person name="Gearin G."/>
            <person name="Gellesch M."/>
            <person name="Goldberg J."/>
            <person name="Griggs A."/>
            <person name="Gujja S."/>
            <person name="Heilman E."/>
            <person name="Heiman D."/>
            <person name="Howarth C."/>
            <person name="Larson L."/>
            <person name="Lui A."/>
            <person name="MacDonald P.J.P."/>
            <person name="Mehta T."/>
            <person name="Montmayeur A."/>
            <person name="Murphy C."/>
            <person name="Neiman D."/>
            <person name="Pearson M."/>
            <person name="Priest M."/>
            <person name="Roberts A."/>
            <person name="Saif S."/>
            <person name="Shea T."/>
            <person name="Shenoy N."/>
            <person name="Sisk P."/>
            <person name="Stolte C."/>
            <person name="Sykes S."/>
            <person name="White J."/>
            <person name="Yandava C."/>
            <person name="Nusbaum C."/>
            <person name="Birren B."/>
        </authorList>
    </citation>
    <scope>NUCLEOTIDE SEQUENCE [LARGE SCALE GENOMIC DNA]</scope>
    <source>
        <strain evidence="2 3">29_1</strain>
    </source>
</reference>
<dbReference type="InterPro" id="IPR053827">
    <property type="entry name" value="Gp10_C"/>
</dbReference>
<gene>
    <name evidence="2" type="ORF">HMPREF9488_01320</name>
</gene>
<accession>E7G982</accession>
<evidence type="ECO:0000313" key="3">
    <source>
        <dbReference type="Proteomes" id="UP000003157"/>
    </source>
</evidence>
<protein>
    <recommendedName>
        <fullName evidence="1">Baseplate structural protein Gp10 C-terminal domain-containing protein</fullName>
    </recommendedName>
</protein>
<dbReference type="HOGENOM" id="CLU_1537482_0_0_9"/>
<sequence>MVRLMTWKSPNGQLLYRIGDVMISTNSENPSTFFGGTWQLLCPGRTLVCVDTNDSDFNTVKKTGGSKYLHSHNHSIDSSGTHTHTAYSTSAGSHFHATSSTGYREGANNWRTSGYTGTITNWGYDIATKYAGEHSHSVVINSCGGHSHVLSLTGSGNSQNLQPFMAVYIWVRIA</sequence>
<keyword evidence="3" id="KW-1185">Reference proteome</keyword>
<feature type="domain" description="Baseplate structural protein Gp10 C-terminal" evidence="1">
    <location>
        <begin position="13"/>
        <end position="173"/>
    </location>
</feature>
<organism evidence="2 3">
    <name type="scientific">Coprobacillus cateniformis</name>
    <dbReference type="NCBI Taxonomy" id="100884"/>
    <lineage>
        <taxon>Bacteria</taxon>
        <taxon>Bacillati</taxon>
        <taxon>Bacillota</taxon>
        <taxon>Erysipelotrichia</taxon>
        <taxon>Erysipelotrichales</taxon>
        <taxon>Coprobacillaceae</taxon>
        <taxon>Coprobacillus</taxon>
    </lineage>
</organism>
<comment type="caution">
    <text evidence="2">The sequence shown here is derived from an EMBL/GenBank/DDBJ whole genome shotgun (WGS) entry which is preliminary data.</text>
</comment>
<evidence type="ECO:0000313" key="2">
    <source>
        <dbReference type="EMBL" id="EFW05372.1"/>
    </source>
</evidence>
<dbReference type="AlphaFoldDB" id="E7G982"/>
<proteinExistence type="predicted"/>
<dbReference type="eggNOG" id="ENOG5033A77">
    <property type="taxonomic scope" value="Bacteria"/>
</dbReference>
<dbReference type="Pfam" id="PF21939">
    <property type="entry name" value="Gp10_C"/>
    <property type="match status" value="1"/>
</dbReference>
<dbReference type="EMBL" id="ADKX01000024">
    <property type="protein sequence ID" value="EFW05372.1"/>
    <property type="molecule type" value="Genomic_DNA"/>
</dbReference>
<evidence type="ECO:0000259" key="1">
    <source>
        <dbReference type="Pfam" id="PF21939"/>
    </source>
</evidence>